<name>A0A0A9GQ66_ARUDO</name>
<reference evidence="2" key="2">
    <citation type="journal article" date="2015" name="Data Brief">
        <title>Shoot transcriptome of the giant reed, Arundo donax.</title>
        <authorList>
            <person name="Barrero R.A."/>
            <person name="Guerrero F.D."/>
            <person name="Moolhuijzen P."/>
            <person name="Goolsby J.A."/>
            <person name="Tidwell J."/>
            <person name="Bellgard S.E."/>
            <person name="Bellgard M.I."/>
        </authorList>
    </citation>
    <scope>NUCLEOTIDE SEQUENCE</scope>
    <source>
        <tissue evidence="2">Shoot tissue taken approximately 20 cm above the soil surface</tissue>
    </source>
</reference>
<dbReference type="EMBL" id="GBRH01171309">
    <property type="protein sequence ID" value="JAE26587.1"/>
    <property type="molecule type" value="Transcribed_RNA"/>
</dbReference>
<evidence type="ECO:0000313" key="2">
    <source>
        <dbReference type="EMBL" id="JAE26587.1"/>
    </source>
</evidence>
<organism evidence="2">
    <name type="scientific">Arundo donax</name>
    <name type="common">Giant reed</name>
    <name type="synonym">Donax arundinaceus</name>
    <dbReference type="NCBI Taxonomy" id="35708"/>
    <lineage>
        <taxon>Eukaryota</taxon>
        <taxon>Viridiplantae</taxon>
        <taxon>Streptophyta</taxon>
        <taxon>Embryophyta</taxon>
        <taxon>Tracheophyta</taxon>
        <taxon>Spermatophyta</taxon>
        <taxon>Magnoliopsida</taxon>
        <taxon>Liliopsida</taxon>
        <taxon>Poales</taxon>
        <taxon>Poaceae</taxon>
        <taxon>PACMAD clade</taxon>
        <taxon>Arundinoideae</taxon>
        <taxon>Arundineae</taxon>
        <taxon>Arundo</taxon>
    </lineage>
</organism>
<evidence type="ECO:0000256" key="1">
    <source>
        <dbReference type="SAM" id="MobiDB-lite"/>
    </source>
</evidence>
<dbReference type="AlphaFoldDB" id="A0A0A9GQ66"/>
<feature type="region of interest" description="Disordered" evidence="1">
    <location>
        <begin position="40"/>
        <end position="71"/>
    </location>
</feature>
<feature type="compositionally biased region" description="Polar residues" evidence="1">
    <location>
        <begin position="40"/>
        <end position="52"/>
    </location>
</feature>
<accession>A0A0A9GQ66</accession>
<proteinExistence type="predicted"/>
<sequence length="71" mass="8397">MEPTHEAMTSHAHVPHYTSLIVKNIEYVYIAHKLHYTSLTDGHSVSKTPNHNRQNHEPFKLYKQERQQFIS</sequence>
<protein>
    <submittedName>
        <fullName evidence="2">Uncharacterized protein</fullName>
    </submittedName>
</protein>
<reference evidence="2" key="1">
    <citation type="submission" date="2014-09" db="EMBL/GenBank/DDBJ databases">
        <authorList>
            <person name="Magalhaes I.L.F."/>
            <person name="Oliveira U."/>
            <person name="Santos F.R."/>
            <person name="Vidigal T.H.D.A."/>
            <person name="Brescovit A.D."/>
            <person name="Santos A.J."/>
        </authorList>
    </citation>
    <scope>NUCLEOTIDE SEQUENCE</scope>
    <source>
        <tissue evidence="2">Shoot tissue taken approximately 20 cm above the soil surface</tissue>
    </source>
</reference>
<feature type="compositionally biased region" description="Basic and acidic residues" evidence="1">
    <location>
        <begin position="54"/>
        <end position="71"/>
    </location>
</feature>